<dbReference type="Pfam" id="PF00856">
    <property type="entry name" value="SET"/>
    <property type="match status" value="1"/>
</dbReference>
<dbReference type="EMBL" id="UIVS01000001">
    <property type="protein sequence ID" value="SVP90029.1"/>
    <property type="molecule type" value="Genomic_DNA"/>
</dbReference>
<protein>
    <submittedName>
        <fullName evidence="3">SET domain containing protein, putative</fullName>
    </submittedName>
</protein>
<evidence type="ECO:0000259" key="2">
    <source>
        <dbReference type="PROSITE" id="PS50280"/>
    </source>
</evidence>
<dbReference type="PROSITE" id="PS50280">
    <property type="entry name" value="SET"/>
    <property type="match status" value="1"/>
</dbReference>
<dbReference type="EMBL" id="UIVT01000001">
    <property type="protein sequence ID" value="SVP88885.1"/>
    <property type="molecule type" value="Genomic_DNA"/>
</dbReference>
<evidence type="ECO:0000313" key="3">
    <source>
        <dbReference type="EMBL" id="SVP88885.1"/>
    </source>
</evidence>
<feature type="region of interest" description="Disordered" evidence="1">
    <location>
        <begin position="1"/>
        <end position="37"/>
    </location>
</feature>
<reference evidence="3" key="1">
    <citation type="submission" date="2018-07" db="EMBL/GenBank/DDBJ databases">
        <authorList>
            <person name="Quirk P.G."/>
            <person name="Krulwich T.A."/>
        </authorList>
    </citation>
    <scope>NUCLEOTIDE SEQUENCE</scope>
    <source>
        <strain evidence="3">Anand</strain>
    </source>
</reference>
<dbReference type="SMART" id="SM00317">
    <property type="entry name" value="SET"/>
    <property type="match status" value="1"/>
</dbReference>
<proteinExistence type="predicted"/>
<feature type="domain" description="SET" evidence="2">
    <location>
        <begin position="50"/>
        <end position="241"/>
    </location>
</feature>
<dbReference type="InterPro" id="IPR001214">
    <property type="entry name" value="SET_dom"/>
</dbReference>
<evidence type="ECO:0000313" key="4">
    <source>
        <dbReference type="EMBL" id="SVP90029.1"/>
    </source>
</evidence>
<dbReference type="VEuPathDB" id="PiroplasmaDB:TA06820"/>
<gene>
    <name evidence="3" type="ORF">TAT_000073700</name>
    <name evidence="4" type="ORF">TAV_000073200</name>
</gene>
<dbReference type="InterPro" id="IPR050869">
    <property type="entry name" value="H3K4_H4K5_MeTrfase"/>
</dbReference>
<dbReference type="Gene3D" id="1.25.40.10">
    <property type="entry name" value="Tetratricopeptide repeat domain"/>
    <property type="match status" value="1"/>
</dbReference>
<evidence type="ECO:0000256" key="1">
    <source>
        <dbReference type="SAM" id="MobiDB-lite"/>
    </source>
</evidence>
<dbReference type="InterPro" id="IPR011990">
    <property type="entry name" value="TPR-like_helical_dom_sf"/>
</dbReference>
<feature type="compositionally biased region" description="Basic and acidic residues" evidence="1">
    <location>
        <begin position="1"/>
        <end position="10"/>
    </location>
</feature>
<dbReference type="PANTHER" id="PTHR12197">
    <property type="entry name" value="HISTONE-LYSINE N-METHYLTRANSFERASE SMYD"/>
    <property type="match status" value="1"/>
</dbReference>
<dbReference type="SUPFAM" id="SSF82199">
    <property type="entry name" value="SET domain"/>
    <property type="match status" value="1"/>
</dbReference>
<dbReference type="Gene3D" id="2.170.270.10">
    <property type="entry name" value="SET domain"/>
    <property type="match status" value="1"/>
</dbReference>
<name>A0A3B0MFW7_THEAN</name>
<dbReference type="InterPro" id="IPR046341">
    <property type="entry name" value="SET_dom_sf"/>
</dbReference>
<sequence>MYNNRNEETPTHCSSPEKVSEDEGCSPTDESETPKYSSEVTCFTKENIDSLVRVSEVPGKGRCLFVRKAFDPGELIFAESPLFMIDPSSNQELWDELNKLNEESPFVLPPLWHKAALFSILEGNEESNSILENKWVENRNQEVSADVLRVLNSICTIEDGDFFYDGVVIKPEVYQLYLQVWPLNAFGRTSEPDGLVIYDKISYVAHSCNPSCCWHHTENDEFVLRARKKLVPGDEITISYLGETDLLSPTFRRRTLLQNWHFFCTCERCSIPIDNCRGFLCKCCHYGTIFLNYDSFFSSHSSMQCELCGYQFTESEMNEYIELERAYVYRIDGIDKSNLMDILQVYDHAKNVFKQHWALYQLQTLLYDIYKEKSNFEQAKIYLMQRIHYVDKVILGPLYCVAFMHEEMADILTYICDLDQNLSKIGNPNSDIGALNMIMGYYFNSAALLSILCGYKHSYYHSVISKRYRIEELAISLIKLPQEVESPDEA</sequence>
<dbReference type="CDD" id="cd20071">
    <property type="entry name" value="SET_SMYD"/>
    <property type="match status" value="1"/>
</dbReference>
<dbReference type="AlphaFoldDB" id="A0A3B0MFW7"/>
<dbReference type="PANTHER" id="PTHR12197:SF292">
    <property type="entry name" value="SET DOMAIN-CONTAINING PROTEIN"/>
    <property type="match status" value="1"/>
</dbReference>
<organism evidence="3">
    <name type="scientific">Theileria annulata</name>
    <dbReference type="NCBI Taxonomy" id="5874"/>
    <lineage>
        <taxon>Eukaryota</taxon>
        <taxon>Sar</taxon>
        <taxon>Alveolata</taxon>
        <taxon>Apicomplexa</taxon>
        <taxon>Aconoidasida</taxon>
        <taxon>Piroplasmida</taxon>
        <taxon>Theileriidae</taxon>
        <taxon>Theileria</taxon>
    </lineage>
</organism>
<accession>A0A3B0MFW7</accession>